<reference evidence="4" key="1">
    <citation type="submission" date="2020-10" db="EMBL/GenBank/DDBJ databases">
        <authorList>
            <person name="Gilroy R."/>
        </authorList>
    </citation>
    <scope>NUCLEOTIDE SEQUENCE</scope>
    <source>
        <strain evidence="4">ChiSjej1B19-7085</strain>
    </source>
</reference>
<evidence type="ECO:0000259" key="3">
    <source>
        <dbReference type="Pfam" id="PF09186"/>
    </source>
</evidence>
<accession>A0A9D1DSS1</accession>
<dbReference type="Pfam" id="PF09186">
    <property type="entry name" value="DUF1949"/>
    <property type="match status" value="1"/>
</dbReference>
<dbReference type="PANTHER" id="PTHR16301:SF20">
    <property type="entry name" value="IMPACT FAMILY MEMBER YIGZ"/>
    <property type="match status" value="1"/>
</dbReference>
<dbReference type="AlphaFoldDB" id="A0A9D1DSS1"/>
<proteinExistence type="inferred from homology"/>
<dbReference type="InterPro" id="IPR035647">
    <property type="entry name" value="EFG_III/V"/>
</dbReference>
<dbReference type="InterPro" id="IPR015269">
    <property type="entry name" value="UPF0029_Impact_C"/>
</dbReference>
<reference evidence="4" key="2">
    <citation type="journal article" date="2021" name="PeerJ">
        <title>Extensive microbial diversity within the chicken gut microbiome revealed by metagenomics and culture.</title>
        <authorList>
            <person name="Gilroy R."/>
            <person name="Ravi A."/>
            <person name="Getino M."/>
            <person name="Pursley I."/>
            <person name="Horton D.L."/>
            <person name="Alikhan N.F."/>
            <person name="Baker D."/>
            <person name="Gharbi K."/>
            <person name="Hall N."/>
            <person name="Watson M."/>
            <person name="Adriaenssens E.M."/>
            <person name="Foster-Nyarko E."/>
            <person name="Jarju S."/>
            <person name="Secka A."/>
            <person name="Antonio M."/>
            <person name="Oren A."/>
            <person name="Chaudhuri R.R."/>
            <person name="La Ragione R."/>
            <person name="Hildebrand F."/>
            <person name="Pallen M.J."/>
        </authorList>
    </citation>
    <scope>NUCLEOTIDE SEQUENCE</scope>
    <source>
        <strain evidence="4">ChiSjej1B19-7085</strain>
    </source>
</reference>
<dbReference type="InterPro" id="IPR020569">
    <property type="entry name" value="UPF0029_Impact_CS"/>
</dbReference>
<dbReference type="InterPro" id="IPR001498">
    <property type="entry name" value="Impact_N"/>
</dbReference>
<comment type="similarity">
    <text evidence="1">Belongs to the IMPACT family.</text>
</comment>
<comment type="caution">
    <text evidence="4">The sequence shown here is derived from an EMBL/GenBank/DDBJ whole genome shotgun (WGS) entry which is preliminary data.</text>
</comment>
<dbReference type="NCBIfam" id="TIGR00257">
    <property type="entry name" value="IMPACT_YIGZ"/>
    <property type="match status" value="1"/>
</dbReference>
<dbReference type="Gene3D" id="3.30.70.240">
    <property type="match status" value="1"/>
</dbReference>
<protein>
    <submittedName>
        <fullName evidence="4">YigZ family protein</fullName>
    </submittedName>
</protein>
<evidence type="ECO:0000313" key="5">
    <source>
        <dbReference type="Proteomes" id="UP000886785"/>
    </source>
</evidence>
<gene>
    <name evidence="4" type="ORF">IAA54_11670</name>
</gene>
<dbReference type="GO" id="GO:0005737">
    <property type="term" value="C:cytoplasm"/>
    <property type="evidence" value="ECO:0007669"/>
    <property type="project" value="TreeGrafter"/>
</dbReference>
<evidence type="ECO:0000259" key="2">
    <source>
        <dbReference type="Pfam" id="PF01205"/>
    </source>
</evidence>
<dbReference type="InterPro" id="IPR036956">
    <property type="entry name" value="Impact_N_sf"/>
</dbReference>
<dbReference type="Gene3D" id="3.30.230.30">
    <property type="entry name" value="Impact, N-terminal domain"/>
    <property type="match status" value="1"/>
</dbReference>
<dbReference type="PROSITE" id="PS00910">
    <property type="entry name" value="UPF0029"/>
    <property type="match status" value="1"/>
</dbReference>
<dbReference type="EMBL" id="DVHF01000151">
    <property type="protein sequence ID" value="HIR58308.1"/>
    <property type="molecule type" value="Genomic_DNA"/>
</dbReference>
<sequence>MDEYRTVEREASSEFTERRSRFLGHAKPVQSEEEAVAFINEMKSRYWDANHNVYAYVLRDGQTRRYSDDGEPQGTAGIPVLEVIQKSGLTDVVVVVTRYFGGILLGTGGLVRAYSHGASLAIAEAGPLTMRKFQIAELVCDYTQYGRVAALIPECGGVIDDTGFTDRVAILYHMTAADKPAFDKKLADATSGQVAVTVLEEKYFAC</sequence>
<evidence type="ECO:0000313" key="4">
    <source>
        <dbReference type="EMBL" id="HIR58308.1"/>
    </source>
</evidence>
<dbReference type="SUPFAM" id="SSF54980">
    <property type="entry name" value="EF-G C-terminal domain-like"/>
    <property type="match status" value="1"/>
</dbReference>
<name>A0A9D1DSS1_9FIRM</name>
<organism evidence="4 5">
    <name type="scientific">Candidatus Gallacutalibacter pullicola</name>
    <dbReference type="NCBI Taxonomy" id="2840830"/>
    <lineage>
        <taxon>Bacteria</taxon>
        <taxon>Bacillati</taxon>
        <taxon>Bacillota</taxon>
        <taxon>Clostridia</taxon>
        <taxon>Eubacteriales</taxon>
        <taxon>Candidatus Gallacutalibacter</taxon>
    </lineage>
</organism>
<dbReference type="GO" id="GO:0006446">
    <property type="term" value="P:regulation of translational initiation"/>
    <property type="evidence" value="ECO:0007669"/>
    <property type="project" value="TreeGrafter"/>
</dbReference>
<dbReference type="InterPro" id="IPR023582">
    <property type="entry name" value="Impact"/>
</dbReference>
<dbReference type="PANTHER" id="PTHR16301">
    <property type="entry name" value="IMPACT-RELATED"/>
    <property type="match status" value="1"/>
</dbReference>
<evidence type="ECO:0000256" key="1">
    <source>
        <dbReference type="ARBA" id="ARBA00007665"/>
    </source>
</evidence>
<dbReference type="SUPFAM" id="SSF54211">
    <property type="entry name" value="Ribosomal protein S5 domain 2-like"/>
    <property type="match status" value="1"/>
</dbReference>
<dbReference type="InterPro" id="IPR015796">
    <property type="entry name" value="Impact_YigZ-like"/>
</dbReference>
<feature type="domain" description="UPF0029" evidence="3">
    <location>
        <begin position="138"/>
        <end position="193"/>
    </location>
</feature>
<feature type="domain" description="Impact N-terminal" evidence="2">
    <location>
        <begin position="18"/>
        <end position="121"/>
    </location>
</feature>
<dbReference type="InterPro" id="IPR020568">
    <property type="entry name" value="Ribosomal_Su5_D2-typ_SF"/>
</dbReference>
<dbReference type="Pfam" id="PF01205">
    <property type="entry name" value="Impact_N"/>
    <property type="match status" value="1"/>
</dbReference>
<dbReference type="Proteomes" id="UP000886785">
    <property type="component" value="Unassembled WGS sequence"/>
</dbReference>